<organism evidence="5 6">
    <name type="scientific">Rhamnusium bicolor</name>
    <dbReference type="NCBI Taxonomy" id="1586634"/>
    <lineage>
        <taxon>Eukaryota</taxon>
        <taxon>Metazoa</taxon>
        <taxon>Ecdysozoa</taxon>
        <taxon>Arthropoda</taxon>
        <taxon>Hexapoda</taxon>
        <taxon>Insecta</taxon>
        <taxon>Pterygota</taxon>
        <taxon>Neoptera</taxon>
        <taxon>Endopterygota</taxon>
        <taxon>Coleoptera</taxon>
        <taxon>Polyphaga</taxon>
        <taxon>Cucujiformia</taxon>
        <taxon>Chrysomeloidea</taxon>
        <taxon>Cerambycidae</taxon>
        <taxon>Lepturinae</taxon>
        <taxon>Rhagiini</taxon>
        <taxon>Rhamnusium</taxon>
    </lineage>
</organism>
<evidence type="ECO:0000256" key="2">
    <source>
        <dbReference type="ARBA" id="ARBA00009127"/>
    </source>
</evidence>
<reference evidence="5" key="1">
    <citation type="journal article" date="2023" name="Insect Mol. Biol.">
        <title>Genome sequencing provides insights into the evolution of gene families encoding plant cell wall-degrading enzymes in longhorned beetles.</title>
        <authorList>
            <person name="Shin N.R."/>
            <person name="Okamura Y."/>
            <person name="Kirsch R."/>
            <person name="Pauchet Y."/>
        </authorList>
    </citation>
    <scope>NUCLEOTIDE SEQUENCE</scope>
    <source>
        <strain evidence="5">RBIC_L_NR</strain>
    </source>
</reference>
<keyword evidence="3" id="KW-0964">Secreted</keyword>
<dbReference type="Gene3D" id="2.120.10.30">
    <property type="entry name" value="TolB, C-terminal domain"/>
    <property type="match status" value="1"/>
</dbReference>
<evidence type="ECO:0000256" key="3">
    <source>
        <dbReference type="ARBA" id="ARBA00022525"/>
    </source>
</evidence>
<comment type="caution">
    <text evidence="5">The sequence shown here is derived from an EMBL/GenBank/DDBJ whole genome shotgun (WGS) entry which is preliminary data.</text>
</comment>
<evidence type="ECO:0000313" key="6">
    <source>
        <dbReference type="Proteomes" id="UP001162156"/>
    </source>
</evidence>
<name>A0AAV8Z3V2_9CUCU</name>
<proteinExistence type="inferred from homology"/>
<evidence type="ECO:0000256" key="4">
    <source>
        <dbReference type="ARBA" id="ARBA00022729"/>
    </source>
</evidence>
<protein>
    <submittedName>
        <fullName evidence="5">Uncharacterized protein</fullName>
    </submittedName>
</protein>
<evidence type="ECO:0000256" key="1">
    <source>
        <dbReference type="ARBA" id="ARBA00004613"/>
    </source>
</evidence>
<evidence type="ECO:0000313" key="5">
    <source>
        <dbReference type="EMBL" id="KAJ8958787.1"/>
    </source>
</evidence>
<comment type="subcellular location">
    <subcellularLocation>
        <location evidence="1">Secreted</location>
    </subcellularLocation>
</comment>
<dbReference type="EMBL" id="JANEYF010001708">
    <property type="protein sequence ID" value="KAJ8958787.1"/>
    <property type="molecule type" value="Genomic_DNA"/>
</dbReference>
<dbReference type="Proteomes" id="UP001162156">
    <property type="component" value="Unassembled WGS sequence"/>
</dbReference>
<dbReference type="InterPro" id="IPR017996">
    <property type="entry name" value="MRJP/yellow-related"/>
</dbReference>
<gene>
    <name evidence="5" type="ORF">NQ314_006350</name>
</gene>
<sequence>MLRTCDGITSVFRVQADSCGRLWVLDSGQIHVTVDPKQICHPQLLIFDLETDELLTRYVLPAEFIKENGLYSNIIVDIRDDCENVHAYLTDVWRFGLVVFSLKKMKAWLINDHLFFPDPLAAAYKVYSIVYLALTL</sequence>
<dbReference type="InterPro" id="IPR011042">
    <property type="entry name" value="6-blade_b-propeller_TolB-like"/>
</dbReference>
<keyword evidence="4" id="KW-0732">Signal</keyword>
<accession>A0AAV8Z3V2</accession>
<dbReference type="Pfam" id="PF03022">
    <property type="entry name" value="MRJP"/>
    <property type="match status" value="1"/>
</dbReference>
<dbReference type="GO" id="GO:0005576">
    <property type="term" value="C:extracellular region"/>
    <property type="evidence" value="ECO:0007669"/>
    <property type="project" value="UniProtKB-SubCell"/>
</dbReference>
<comment type="similarity">
    <text evidence="2">Belongs to the major royal jelly protein family.</text>
</comment>
<dbReference type="PANTHER" id="PTHR10009:SF13">
    <property type="entry name" value="DOPAMINECHROME TAUTOMERASE"/>
    <property type="match status" value="1"/>
</dbReference>
<dbReference type="AlphaFoldDB" id="A0AAV8Z3V2"/>
<dbReference type="PANTHER" id="PTHR10009">
    <property type="entry name" value="PROTEIN YELLOW-RELATED"/>
    <property type="match status" value="1"/>
</dbReference>
<keyword evidence="6" id="KW-1185">Reference proteome</keyword>